<feature type="compositionally biased region" description="Polar residues" evidence="1">
    <location>
        <begin position="68"/>
        <end position="102"/>
    </location>
</feature>
<dbReference type="OrthoDB" id="267670at2759"/>
<feature type="compositionally biased region" description="Polar residues" evidence="1">
    <location>
        <begin position="1949"/>
        <end position="1962"/>
    </location>
</feature>
<feature type="compositionally biased region" description="Low complexity" evidence="1">
    <location>
        <begin position="575"/>
        <end position="611"/>
    </location>
</feature>
<dbReference type="SMART" id="SM00015">
    <property type="entry name" value="IQ"/>
    <property type="match status" value="4"/>
</dbReference>
<feature type="compositionally biased region" description="Polar residues" evidence="1">
    <location>
        <begin position="752"/>
        <end position="764"/>
    </location>
</feature>
<feature type="compositionally biased region" description="Polar residues" evidence="1">
    <location>
        <begin position="896"/>
        <end position="905"/>
    </location>
</feature>
<feature type="compositionally biased region" description="Polar residues" evidence="1">
    <location>
        <begin position="1184"/>
        <end position="1194"/>
    </location>
</feature>
<feature type="compositionally biased region" description="Polar residues" evidence="1">
    <location>
        <begin position="789"/>
        <end position="804"/>
    </location>
</feature>
<feature type="compositionally biased region" description="Polar residues" evidence="1">
    <location>
        <begin position="524"/>
        <end position="534"/>
    </location>
</feature>
<feature type="region of interest" description="Disordered" evidence="1">
    <location>
        <begin position="2283"/>
        <end position="2316"/>
    </location>
</feature>
<evidence type="ECO:0000313" key="3">
    <source>
        <dbReference type="Proteomes" id="UP000038009"/>
    </source>
</evidence>
<evidence type="ECO:0000256" key="1">
    <source>
        <dbReference type="SAM" id="MobiDB-lite"/>
    </source>
</evidence>
<feature type="region of interest" description="Disordered" evidence="1">
    <location>
        <begin position="57"/>
        <end position="102"/>
    </location>
</feature>
<feature type="region of interest" description="Disordered" evidence="1">
    <location>
        <begin position="116"/>
        <end position="157"/>
    </location>
</feature>
<feature type="region of interest" description="Disordered" evidence="1">
    <location>
        <begin position="566"/>
        <end position="611"/>
    </location>
</feature>
<evidence type="ECO:0000313" key="2">
    <source>
        <dbReference type="EMBL" id="KPI90416.1"/>
    </source>
</evidence>
<feature type="compositionally biased region" description="Basic and acidic residues" evidence="1">
    <location>
        <begin position="919"/>
        <end position="934"/>
    </location>
</feature>
<gene>
    <name evidence="2" type="ORF">ABL78_0492</name>
</gene>
<feature type="region of interest" description="Disordered" evidence="1">
    <location>
        <begin position="1158"/>
        <end position="1198"/>
    </location>
</feature>
<feature type="compositionally biased region" description="Basic residues" evidence="1">
    <location>
        <begin position="855"/>
        <end position="874"/>
    </location>
</feature>
<reference evidence="2 3" key="1">
    <citation type="journal article" date="2015" name="PLoS Pathog.">
        <title>Leptomonas seymouri: Adaptations to the Dixenous Life Cycle Analyzed by Genome Sequencing, Transcriptome Profiling and Co-infection with Leishmania donovani.</title>
        <authorList>
            <person name="Kraeva N."/>
            <person name="Butenko A."/>
            <person name="Hlavacova J."/>
            <person name="Kostygov A."/>
            <person name="Myskova J."/>
            <person name="Grybchuk D."/>
            <person name="Lestinova T."/>
            <person name="Votypka J."/>
            <person name="Volf P."/>
            <person name="Opperdoes F."/>
            <person name="Flegontov P."/>
            <person name="Lukes J."/>
            <person name="Yurchenko V."/>
        </authorList>
    </citation>
    <scope>NUCLEOTIDE SEQUENCE [LARGE SCALE GENOMIC DNA]</scope>
    <source>
        <strain evidence="2 3">ATCC 30220</strain>
    </source>
</reference>
<feature type="region of interest" description="Disordered" evidence="1">
    <location>
        <begin position="1949"/>
        <end position="1980"/>
    </location>
</feature>
<feature type="compositionally biased region" description="Polar residues" evidence="1">
    <location>
        <begin position="130"/>
        <end position="144"/>
    </location>
</feature>
<feature type="region of interest" description="Disordered" evidence="1">
    <location>
        <begin position="524"/>
        <end position="553"/>
    </location>
</feature>
<dbReference type="PROSITE" id="PS50096">
    <property type="entry name" value="IQ"/>
    <property type="match status" value="3"/>
</dbReference>
<dbReference type="EMBL" id="LJSK01000006">
    <property type="protein sequence ID" value="KPI90416.1"/>
    <property type="molecule type" value="Genomic_DNA"/>
</dbReference>
<feature type="compositionally biased region" description="Basic and acidic residues" evidence="1">
    <location>
        <begin position="145"/>
        <end position="156"/>
    </location>
</feature>
<feature type="compositionally biased region" description="Polar residues" evidence="1">
    <location>
        <begin position="1"/>
        <end position="11"/>
    </location>
</feature>
<name>A0A0N0P8W3_LEPSE</name>
<protein>
    <submittedName>
        <fullName evidence="2">Uncharacterized protein</fullName>
    </submittedName>
</protein>
<feature type="region of interest" description="Disordered" evidence="1">
    <location>
        <begin position="1654"/>
        <end position="1683"/>
    </location>
</feature>
<feature type="region of interest" description="Disordered" evidence="1">
    <location>
        <begin position="849"/>
        <end position="939"/>
    </location>
</feature>
<feature type="region of interest" description="Disordered" evidence="1">
    <location>
        <begin position="645"/>
        <end position="665"/>
    </location>
</feature>
<sequence length="2718" mass="284598">MLDLVQSSSATARGAHTIDRTNARPPFSPIVAAKPQGSSARSIGTSAPVLTASSLDSGLPLTLPNPPSSGRQISSQRHQPSMSDSNINSSPQSGAATHFNASFNGDVSANAEQREPYTVPPLPLPLTPADVTSRQNSREANASHCTREQLQREELTKGSAAAKFNAAATRASPPALTTLAGVTSTVSMPSEKGQGLTRSATSMLPPILADTASAPNSSTVVAAAGATVTSTKSSTSSNPHAALLESEWADYNVYLRLSAMLLPQRSLQDRVAELCCASTKSASGHKRLICLDNVFSFLMHGSAVMLPQEAPTETSASSRQLSLSVSPCDSDEAQRVCFPLFCLLGAKLCALAEHSRAIRSIHTPTPPVRVSLALHPQAKGCASTASPSRESQSTRRLYVLLLFAEQLINAYPDFPPELLYTTSPGGVVVSAPPPEAAGFWHSWQATPREARQSAPYDAVWSVITLQRFAVLMQRWGVSPAAAMRKLCVPASGAASVEFPHPPETGETTRPVVLRQLLQPVTGPNSCLSISTPQAAMSEEEDSTAVATAATQHRKGESALIATATINSTPSLSGARQHQPYPPYTRQQQQPRQHSTESNSLSFSGTATSSSGWDCASSLKAAVLGEGQYTPAAAAAVRSSAARSRRARHEATLTSSSLGTPLVSDDRGVMDDTLTVDAEGGHPYNASRTADAKVMLDQNIECNHYGQIHKYNVPFPPPLPQSAGATLTAVNDNIASFLRSFARSGGVVPPSVPNGTSIETWNTKRGASPAYMPSPPKNQPQKQQRRHSNHNSTVAGASASTVLSTRTERRQYSEVFTPLSPRPMTAEVQHQLRVPMDWKESALHPYSVAAGAVPSSKKHRKAHARGGSSPRRHQAKKDEGRAAATRAPRSAGKAENSGKTDSSAGGNATEVLLHATGTERPSENEKPAAKADRCGKTSSARLRTEQVNAYMHNLLEAAAARKREDASVANAIKESANTSDPQYRIRSTGVSGAAPVTSAPSFEGELHDQSGRSNLSANANSLNGGRPVKDVMSFASVDAASSHVNAAPEVNNGISQRVNAAVQHVPAPPPPESFSHLRPLNPHTNILQSWESSMNSQPDVGWDSAVANAAHPPPPPLFPPEHSHPDETALLREVATLIPSTASSLSQLAVNAPPMCQATAQGRGATSMPALHQESVEGPARESNSDSLSRPTASYPSPVIPKSEIFRTMDGAGTTDKAFLLVSHTPEHGLVVTSLQFPRTSAHTTDRSVSGALPSVVAVEEVQGNDSVNGVPSLSTGSPPAPAVNSSDECSSLLIVAKESNGDWHGSYLRVLGTVPFEHKAHAEPSAEAGHGMPPKDSAKYIEPNPANAGVMAQLYAAISSAALTPSPGAVAASHMQGSESHVTAVQQCPEVLVAKHSRASCVFDGATATKSKSSSNPDTTVPVAAPLVLQPLASPPVLEMPVPTVAAIVPLASVSLPPPRQGATASLGDSPLSDSAGQHITDAVKKLSENVLPGVFSSLAATMEVQGSWEPPPNEKQCLESSVAPPRLSIAAQLRDLVARVLQAAGRGYLARRQLGANVALCEERARGARLEGDALYINRAPSYTSAHSFPATLGPDAAAAVNSTRQPYFQLLTVVPACADSIHSNDAGNAASAAAVAAHLSHGLSLLPASVTESTTTPTAHPPPLTVFSASGPRAAPRSPVTRASLRVAGTPATRSSKGAEISETSYLVTVTSSPVNDRYNLNGPSLNHFPSQASANCLQHPSNVSPAQRLIAIYGGPGSSVMENSSSSWMPPAPGKGTVGADRITSYETGALESTLPGTARSVEQRLDASHLFPLFLPWAEDGMRGSRDGMMSVHTLPPPKEESSCASAGDVEGLRFGSGSQRPQHKDRLNFTASVIEPLREGVTETAPPPSLMKPIVVPHADRLTEDTTSSILHEATDDDVNLPYSRLDGGESCTVAFLDETVDGTSANSTMRSNSQDPAGSHHRSSPGRSRYSNSRGNTRAMSWAVCVLLLQRLGRGYLARQQLSQRCCSEEDDYFGPLMKKALLHDPSLLFLPPAVTAETAAGKIADNTCVKAEGASRNQSGGDAHGICLPSAAVGLHSEASLGAPPLQTTAASAAPQVAPPAVVAAPPVANPGAISTILGTSDCASFPSPPVNVLGPPLSPFQVPCKGFAPFAQSPGPAYMAEGANARAMLATSSDSASKSVKCGGSAATASASAVDNAPTFVDDKPPFVTPDNLRFLMLPTQLSPTIQPALQHSSLSPGIARTNSLSLSKEMPSHAVNGSAMASIETAIGNVLVSNNSGGNGGGPETPSQPLSVSRRRGLMSPPSMRVSFSRNSYSPVKKYSGPELAAAASTKAFGVWLPSPAASAAEAPAGCTPCTKAVDEVNSHFFARRSPPPADPDTSGGNCGDTPAVTGFFATVAGGAANNSAVTHATFAAGGERTDAHKGARRGPVMEAAENAPATPMDYVSRWKASSAAAGASMPSFEGSIFAFSSRYGRSMMSSNSLSFEFSSTSHTVSAMSQGELMLSGRAMESVTPTQWALDEVVSASQFDYGDIVSEDNDDGGGINEEAEEGNNSDEDANEAEAFKQDITHVEEGGAEPACFGAAAHLLRGEGALITKEGALPILQRVGRGYLCRRHQHFLFMVSISFAEVAAIQRVAVAYLVRRKMGLEFHVNRLVMEEVAHWELRNRAAIKLHAVVRGFIARQRVERLKRKLFTRIELRTALELPDPDE</sequence>
<feature type="region of interest" description="Disordered" evidence="1">
    <location>
        <begin position="1"/>
        <end position="44"/>
    </location>
</feature>
<comment type="caution">
    <text evidence="2">The sequence shown here is derived from an EMBL/GenBank/DDBJ whole genome shotgun (WGS) entry which is preliminary data.</text>
</comment>
<proteinExistence type="predicted"/>
<organism evidence="2 3">
    <name type="scientific">Leptomonas seymouri</name>
    <dbReference type="NCBI Taxonomy" id="5684"/>
    <lineage>
        <taxon>Eukaryota</taxon>
        <taxon>Discoba</taxon>
        <taxon>Euglenozoa</taxon>
        <taxon>Kinetoplastea</taxon>
        <taxon>Metakinetoplastina</taxon>
        <taxon>Trypanosomatida</taxon>
        <taxon>Trypanosomatidae</taxon>
        <taxon>Leishmaniinae</taxon>
        <taxon>Leptomonas</taxon>
    </lineage>
</organism>
<dbReference type="OMA" id="RRHQHFL"/>
<feature type="region of interest" description="Disordered" evidence="1">
    <location>
        <begin position="972"/>
        <end position="1023"/>
    </location>
</feature>
<accession>A0A0N0P8W3</accession>
<feature type="region of interest" description="Disordered" evidence="1">
    <location>
        <begin position="2543"/>
        <end position="2566"/>
    </location>
</feature>
<feature type="region of interest" description="Disordered" evidence="1">
    <location>
        <begin position="1092"/>
        <end position="1124"/>
    </location>
</feature>
<dbReference type="Proteomes" id="UP000038009">
    <property type="component" value="Unassembled WGS sequence"/>
</dbReference>
<dbReference type="VEuPathDB" id="TriTrypDB:Lsey_0006_0500"/>
<keyword evidence="3" id="KW-1185">Reference proteome</keyword>
<feature type="region of interest" description="Disordered" evidence="1">
    <location>
        <begin position="747"/>
        <end position="817"/>
    </location>
</feature>
<feature type="compositionally biased region" description="Low complexity" evidence="1">
    <location>
        <begin position="1010"/>
        <end position="1023"/>
    </location>
</feature>
<dbReference type="InterPro" id="IPR000048">
    <property type="entry name" value="IQ_motif_EF-hand-BS"/>
</dbReference>